<reference evidence="1" key="2">
    <citation type="submission" date="2023-02" db="EMBL/GenBank/DDBJ databases">
        <authorList>
            <person name="Swenson N.G."/>
            <person name="Wegrzyn J.L."/>
            <person name="Mcevoy S.L."/>
        </authorList>
    </citation>
    <scope>NUCLEOTIDE SEQUENCE</scope>
    <source>
        <strain evidence="1">91603</strain>
        <tissue evidence="1">Leaf</tissue>
    </source>
</reference>
<dbReference type="AlphaFoldDB" id="A0AAD5IDX7"/>
<dbReference type="Proteomes" id="UP001064489">
    <property type="component" value="Chromosome 2"/>
</dbReference>
<sequence>MSNDVKLALLIGLGLRTWKKLHLARGLKRLGEDEAEASAPKKKNRRRTKRRILSAIKLSIEDQADANTEQAKDIAIRAATEASLKEAVEREAVE</sequence>
<name>A0AAD5IDX7_ACENE</name>
<accession>A0AAD5IDX7</accession>
<proteinExistence type="predicted"/>
<evidence type="ECO:0000313" key="2">
    <source>
        <dbReference type="Proteomes" id="UP001064489"/>
    </source>
</evidence>
<dbReference type="EMBL" id="JAJSOW010000106">
    <property type="protein sequence ID" value="KAI9160531.1"/>
    <property type="molecule type" value="Genomic_DNA"/>
</dbReference>
<gene>
    <name evidence="1" type="ORF">LWI28_009049</name>
</gene>
<keyword evidence="2" id="KW-1185">Reference proteome</keyword>
<organism evidence="1 2">
    <name type="scientific">Acer negundo</name>
    <name type="common">Box elder</name>
    <dbReference type="NCBI Taxonomy" id="4023"/>
    <lineage>
        <taxon>Eukaryota</taxon>
        <taxon>Viridiplantae</taxon>
        <taxon>Streptophyta</taxon>
        <taxon>Embryophyta</taxon>
        <taxon>Tracheophyta</taxon>
        <taxon>Spermatophyta</taxon>
        <taxon>Magnoliopsida</taxon>
        <taxon>eudicotyledons</taxon>
        <taxon>Gunneridae</taxon>
        <taxon>Pentapetalae</taxon>
        <taxon>rosids</taxon>
        <taxon>malvids</taxon>
        <taxon>Sapindales</taxon>
        <taxon>Sapindaceae</taxon>
        <taxon>Hippocastanoideae</taxon>
        <taxon>Acereae</taxon>
        <taxon>Acer</taxon>
    </lineage>
</organism>
<evidence type="ECO:0000313" key="1">
    <source>
        <dbReference type="EMBL" id="KAI9160531.1"/>
    </source>
</evidence>
<comment type="caution">
    <text evidence="1">The sequence shown here is derived from an EMBL/GenBank/DDBJ whole genome shotgun (WGS) entry which is preliminary data.</text>
</comment>
<reference evidence="1" key="1">
    <citation type="journal article" date="2022" name="Plant J.">
        <title>Strategies of tolerance reflected in two North American maple genomes.</title>
        <authorList>
            <person name="McEvoy S.L."/>
            <person name="Sezen U.U."/>
            <person name="Trouern-Trend A."/>
            <person name="McMahon S.M."/>
            <person name="Schaberg P.G."/>
            <person name="Yang J."/>
            <person name="Wegrzyn J.L."/>
            <person name="Swenson N.G."/>
        </authorList>
    </citation>
    <scope>NUCLEOTIDE SEQUENCE</scope>
    <source>
        <strain evidence="1">91603</strain>
    </source>
</reference>
<protein>
    <submittedName>
        <fullName evidence="1">Uncharacterized protein</fullName>
    </submittedName>
</protein>